<feature type="domain" description="N-acetyltransferase" evidence="1">
    <location>
        <begin position="2"/>
        <end position="157"/>
    </location>
</feature>
<dbReference type="InterPro" id="IPR016181">
    <property type="entry name" value="Acyl_CoA_acyltransferase"/>
</dbReference>
<accession>A0ABS2CJR6</accession>
<dbReference type="Gene3D" id="3.40.630.30">
    <property type="match status" value="1"/>
</dbReference>
<dbReference type="PROSITE" id="PS51186">
    <property type="entry name" value="GNAT"/>
    <property type="match status" value="1"/>
</dbReference>
<evidence type="ECO:0000313" key="2">
    <source>
        <dbReference type="EMBL" id="MBM6399324.1"/>
    </source>
</evidence>
<name>A0ABS2CJR6_9MICO</name>
<proteinExistence type="predicted"/>
<gene>
    <name evidence="2" type="ORF">JQN70_02880</name>
</gene>
<evidence type="ECO:0000259" key="1">
    <source>
        <dbReference type="PROSITE" id="PS51186"/>
    </source>
</evidence>
<evidence type="ECO:0000313" key="3">
    <source>
        <dbReference type="Proteomes" id="UP001430172"/>
    </source>
</evidence>
<reference evidence="2" key="1">
    <citation type="submission" date="2021-02" db="EMBL/GenBank/DDBJ databases">
        <title>Phycicoccus sp. MQZ13P-5T, whole genome shotgun sequence.</title>
        <authorList>
            <person name="Tuo L."/>
        </authorList>
    </citation>
    <scope>NUCLEOTIDE SEQUENCE</scope>
    <source>
        <strain evidence="2">MQZ13P-5</strain>
    </source>
</reference>
<dbReference type="RefSeq" id="WP_204129820.1">
    <property type="nucleotide sequence ID" value="NZ_JAFDVD010000004.1"/>
</dbReference>
<comment type="caution">
    <text evidence="2">The sequence shown here is derived from an EMBL/GenBank/DDBJ whole genome shotgun (WGS) entry which is preliminary data.</text>
</comment>
<dbReference type="Pfam" id="PF00583">
    <property type="entry name" value="Acetyltransf_1"/>
    <property type="match status" value="1"/>
</dbReference>
<dbReference type="Proteomes" id="UP001430172">
    <property type="component" value="Unassembled WGS sequence"/>
</dbReference>
<dbReference type="InterPro" id="IPR000182">
    <property type="entry name" value="GNAT_dom"/>
</dbReference>
<protein>
    <submittedName>
        <fullName evidence="2">GNAT family N-acetyltransferase</fullName>
    </submittedName>
</protein>
<dbReference type="EMBL" id="JAFDVD010000004">
    <property type="protein sequence ID" value="MBM6399324.1"/>
    <property type="molecule type" value="Genomic_DNA"/>
</dbReference>
<organism evidence="2 3">
    <name type="scientific">Phycicoccus sonneratiae</name>
    <dbReference type="NCBI Taxonomy" id="2807628"/>
    <lineage>
        <taxon>Bacteria</taxon>
        <taxon>Bacillati</taxon>
        <taxon>Actinomycetota</taxon>
        <taxon>Actinomycetes</taxon>
        <taxon>Micrococcales</taxon>
        <taxon>Intrasporangiaceae</taxon>
        <taxon>Phycicoccus</taxon>
    </lineage>
</organism>
<sequence>MPLLRPLRPDDLDALLPLQEEGAVAALAHIFPQETHPFPRTEVRARWVHELADSAIRSFAAEEDGVLVGFAATRRDELFHLGTARRTWGSGLAGRVHDELVATIAESGHRVAWLRVFEENRRAISFYERRGWVATDEVSWSLFAPHPALRRFELALG</sequence>
<dbReference type="SUPFAM" id="SSF55729">
    <property type="entry name" value="Acyl-CoA N-acyltransferases (Nat)"/>
    <property type="match status" value="1"/>
</dbReference>
<keyword evidence="3" id="KW-1185">Reference proteome</keyword>